<dbReference type="STRING" id="873449.STRCR_0071"/>
<name>G5JMV6_STRCG</name>
<proteinExistence type="predicted"/>
<dbReference type="EMBL" id="AEUV02000002">
    <property type="protein sequence ID" value="EHI73298.1"/>
    <property type="molecule type" value="Genomic_DNA"/>
</dbReference>
<evidence type="ECO:0000313" key="1">
    <source>
        <dbReference type="EMBL" id="EHI73298.1"/>
    </source>
</evidence>
<dbReference type="InterPro" id="IPR010360">
    <property type="entry name" value="DUF956"/>
</dbReference>
<dbReference type="RefSeq" id="WP_003048817.1">
    <property type="nucleotide sequence ID" value="NZ_AEUV02000002.1"/>
</dbReference>
<comment type="caution">
    <text evidence="1">The sequence shown here is derived from an EMBL/GenBank/DDBJ whole genome shotgun (WGS) entry which is preliminary data.</text>
</comment>
<sequence>MVKSLNTKMDHTSKGTWFREGPIYGNIMVGDQAFEFYNETKLQDYIQIPWTEVTYVVADIYFGGKYIPRFEVRTKHNGRLRFASRQSRETLKAIQQRIPRESLRKAPSVGAILKQRFKDLAQLIIKKR</sequence>
<dbReference type="eggNOG" id="COG4687">
    <property type="taxonomic scope" value="Bacteria"/>
</dbReference>
<dbReference type="Proteomes" id="UP000004322">
    <property type="component" value="Unassembled WGS sequence"/>
</dbReference>
<reference evidence="1" key="1">
    <citation type="submission" date="2011-07" db="EMBL/GenBank/DDBJ databases">
        <authorList>
            <person name="Stanhope M.J."/>
            <person name="Durkin A.S."/>
            <person name="Hostetler J."/>
            <person name="Kim M."/>
            <person name="Radune D."/>
            <person name="Singh I."/>
            <person name="Town C.D."/>
        </authorList>
    </citation>
    <scope>NUCLEOTIDE SEQUENCE [LARGE SCALE GENOMIC DNA]</scope>
    <source>
        <strain evidence="1">HS-6</strain>
    </source>
</reference>
<protein>
    <submittedName>
        <fullName evidence="1">Uncharacterized protein</fullName>
    </submittedName>
</protein>
<evidence type="ECO:0000313" key="2">
    <source>
        <dbReference type="Proteomes" id="UP000004322"/>
    </source>
</evidence>
<dbReference type="Pfam" id="PF06115">
    <property type="entry name" value="DUF956"/>
    <property type="match status" value="1"/>
</dbReference>
<organism evidence="1 2">
    <name type="scientific">Streptococcus criceti HS-6</name>
    <dbReference type="NCBI Taxonomy" id="873449"/>
    <lineage>
        <taxon>Bacteria</taxon>
        <taxon>Bacillati</taxon>
        <taxon>Bacillota</taxon>
        <taxon>Bacilli</taxon>
        <taxon>Lactobacillales</taxon>
        <taxon>Streptococcaceae</taxon>
        <taxon>Streptococcus</taxon>
    </lineage>
</organism>
<accession>G5JMV6</accession>
<dbReference type="OrthoDB" id="1646215at2"/>
<gene>
    <name evidence="1" type="ORF">STRCR_0071</name>
</gene>
<keyword evidence="2" id="KW-1185">Reference proteome</keyword>
<dbReference type="AlphaFoldDB" id="G5JMV6"/>